<dbReference type="PRINTS" id="PR00125">
    <property type="entry name" value="ATPASEDELTA"/>
</dbReference>
<dbReference type="Proteomes" id="UP001367676">
    <property type="component" value="Unassembled WGS sequence"/>
</dbReference>
<keyword evidence="10" id="KW-1185">Reference proteome</keyword>
<dbReference type="Pfam" id="PF00213">
    <property type="entry name" value="OSCP"/>
    <property type="match status" value="1"/>
</dbReference>
<accession>A0AAN9TPH7</accession>
<evidence type="ECO:0000256" key="5">
    <source>
        <dbReference type="ARBA" id="ARBA00023065"/>
    </source>
</evidence>
<evidence type="ECO:0000313" key="10">
    <source>
        <dbReference type="Proteomes" id="UP001367676"/>
    </source>
</evidence>
<protein>
    <recommendedName>
        <fullName evidence="8">Oligomycin sensitivity conferral protein</fullName>
    </recommendedName>
</protein>
<evidence type="ECO:0000313" key="9">
    <source>
        <dbReference type="EMBL" id="KAK7602874.1"/>
    </source>
</evidence>
<evidence type="ECO:0000256" key="3">
    <source>
        <dbReference type="ARBA" id="ARBA00022448"/>
    </source>
</evidence>
<dbReference type="InterPro" id="IPR000711">
    <property type="entry name" value="ATPase_OSCP/dsu"/>
</dbReference>
<evidence type="ECO:0000256" key="8">
    <source>
        <dbReference type="ARBA" id="ARBA00033369"/>
    </source>
</evidence>
<keyword evidence="7" id="KW-0066">ATP synthesis</keyword>
<dbReference type="InterPro" id="IPR026015">
    <property type="entry name" value="ATP_synth_OSCP/delta_N_sf"/>
</dbReference>
<comment type="subcellular location">
    <subcellularLocation>
        <location evidence="1">Membrane</location>
    </subcellularLocation>
</comment>
<proteinExistence type="inferred from homology"/>
<reference evidence="9 10" key="1">
    <citation type="submission" date="2024-03" db="EMBL/GenBank/DDBJ databases">
        <title>Adaptation during the transition from Ophiocordyceps entomopathogen to insect associate is accompanied by gene loss and intensified selection.</title>
        <authorList>
            <person name="Ward C.M."/>
            <person name="Onetto C.A."/>
            <person name="Borneman A.R."/>
        </authorList>
    </citation>
    <scope>NUCLEOTIDE SEQUENCE [LARGE SCALE GENOMIC DNA]</scope>
    <source>
        <strain evidence="9">AWRI1</strain>
        <tissue evidence="9">Single Adult Female</tissue>
    </source>
</reference>
<dbReference type="GO" id="GO:0016020">
    <property type="term" value="C:membrane"/>
    <property type="evidence" value="ECO:0007669"/>
    <property type="project" value="UniProtKB-SubCell"/>
</dbReference>
<evidence type="ECO:0000256" key="4">
    <source>
        <dbReference type="ARBA" id="ARBA00022781"/>
    </source>
</evidence>
<dbReference type="PANTHER" id="PTHR11910">
    <property type="entry name" value="ATP SYNTHASE DELTA CHAIN"/>
    <property type="match status" value="1"/>
</dbReference>
<evidence type="ECO:0000256" key="7">
    <source>
        <dbReference type="ARBA" id="ARBA00023310"/>
    </source>
</evidence>
<dbReference type="SUPFAM" id="SSF47928">
    <property type="entry name" value="N-terminal domain of the delta subunit of the F1F0-ATP synthase"/>
    <property type="match status" value="1"/>
</dbReference>
<evidence type="ECO:0000256" key="2">
    <source>
        <dbReference type="ARBA" id="ARBA00007046"/>
    </source>
</evidence>
<comment type="caution">
    <text evidence="9">The sequence shown here is derived from an EMBL/GenBank/DDBJ whole genome shotgun (WGS) entry which is preliminary data.</text>
</comment>
<dbReference type="EMBL" id="JBBCAQ010000007">
    <property type="protein sequence ID" value="KAK7602874.1"/>
    <property type="molecule type" value="Genomic_DNA"/>
</dbReference>
<organism evidence="9 10">
    <name type="scientific">Parthenolecanium corni</name>
    <dbReference type="NCBI Taxonomy" id="536013"/>
    <lineage>
        <taxon>Eukaryota</taxon>
        <taxon>Metazoa</taxon>
        <taxon>Ecdysozoa</taxon>
        <taxon>Arthropoda</taxon>
        <taxon>Hexapoda</taxon>
        <taxon>Insecta</taxon>
        <taxon>Pterygota</taxon>
        <taxon>Neoptera</taxon>
        <taxon>Paraneoptera</taxon>
        <taxon>Hemiptera</taxon>
        <taxon>Sternorrhyncha</taxon>
        <taxon>Coccoidea</taxon>
        <taxon>Coccidae</taxon>
        <taxon>Parthenolecanium</taxon>
    </lineage>
</organism>
<dbReference type="NCBIfam" id="TIGR01145">
    <property type="entry name" value="ATP_synt_delta"/>
    <property type="match status" value="1"/>
</dbReference>
<keyword evidence="6" id="KW-0472">Membrane</keyword>
<dbReference type="AlphaFoldDB" id="A0AAN9TPH7"/>
<keyword evidence="5" id="KW-0406">Ion transport</keyword>
<keyword evidence="3" id="KW-0813">Transport</keyword>
<comment type="similarity">
    <text evidence="2">Belongs to the ATPase delta chain family.</text>
</comment>
<evidence type="ECO:0000256" key="6">
    <source>
        <dbReference type="ARBA" id="ARBA00023136"/>
    </source>
</evidence>
<keyword evidence="4" id="KW-0375">Hydrogen ion transport</keyword>
<dbReference type="Gene3D" id="1.10.520.20">
    <property type="entry name" value="N-terminal domain of the delta subunit of the F1F0-ATP synthase"/>
    <property type="match status" value="1"/>
</dbReference>
<dbReference type="GO" id="GO:0046933">
    <property type="term" value="F:proton-transporting ATP synthase activity, rotational mechanism"/>
    <property type="evidence" value="ECO:0007669"/>
    <property type="project" value="InterPro"/>
</dbReference>
<name>A0AAN9TPH7_9HEMI</name>
<dbReference type="HAMAP" id="MF_01416">
    <property type="entry name" value="ATP_synth_delta_bact"/>
    <property type="match status" value="1"/>
</dbReference>
<sequence>MSNLVTSLNARLRSGIGPSSPLFSVLASRSSTVVSSTPKEPEYRKVARSTGQKVPRMHSAWIPAYLRIIKNREIYQRDDEYRLYEKTLIRQFSSSATNNQLVKLPIQVFGLEGRYAAALYSAATKQKQLDIVDKELDQLQNACSSDKKFREFLLNPILSKSVKEAAVKSIATKLSLSSSSANLLSLLAENGRLKNLSAIINVFKVIMTAHRGDLNVEVTVAQALDASTKQELEATLKKFAKKNENVFIRYKVDPAIIGGMVVSLGDKYVDMSTASKVKKYSEILKSVA</sequence>
<gene>
    <name evidence="9" type="ORF">V9T40_006848</name>
</gene>
<evidence type="ECO:0000256" key="1">
    <source>
        <dbReference type="ARBA" id="ARBA00004370"/>
    </source>
</evidence>